<dbReference type="AlphaFoldDB" id="A0A2N8KXK6"/>
<proteinExistence type="predicted"/>
<keyword evidence="2" id="KW-1185">Reference proteome</keyword>
<comment type="caution">
    <text evidence="1">The sequence shown here is derived from an EMBL/GenBank/DDBJ whole genome shotgun (WGS) entry which is preliminary data.</text>
</comment>
<gene>
    <name evidence="1" type="ORF">C1O66_12205</name>
</gene>
<protein>
    <submittedName>
        <fullName evidence="1">Uncharacterized protein</fullName>
    </submittedName>
</protein>
<name>A0A2N8KXK6_9BURK</name>
<dbReference type="EMBL" id="POSP01000003">
    <property type="protein sequence ID" value="PND38208.1"/>
    <property type="molecule type" value="Genomic_DNA"/>
</dbReference>
<sequence>MAPVAVQGQSTAARDAKTLSHLLKAEQIFLAERALAPEGVLRFKVFGRKEAEASRLVDLVLLAPQGALPIALEADGRFALDEAWRTLEPGTELHSRLRDGKVTWRADVRTPGSTPQLRRLGDLRLQCRASFFSGMARTAGPGGLFIHLLKPLLNGCDSSRFGWSSFADAPVFGIRLKHGQRVQQLSQMALGGMGHLEGLSLPVFDWSYSLRHQLYRLPLGDSAWPDDTQVEFESIDKDAATAPLDPALLQAPGPLPEVARSLQAGELSLWDEIKARLGKDQGMMRYDSGLRVVLYTQGRWPAADASTSPTPELELVLLFDAQDRLLKWSLRAMGEQRLAEAAAAPWSR</sequence>
<reference evidence="1 2" key="1">
    <citation type="submission" date="2018-01" db="EMBL/GenBank/DDBJ databases">
        <title>Draft genome sequence of Paucibacter aquatile CR182 isolated from freshwater of the Nakdong River.</title>
        <authorList>
            <person name="Choi A."/>
            <person name="Chung E.J."/>
        </authorList>
    </citation>
    <scope>NUCLEOTIDE SEQUENCE [LARGE SCALE GENOMIC DNA]</scope>
    <source>
        <strain evidence="1 2">CR182</strain>
    </source>
</reference>
<dbReference type="RefSeq" id="WP_102768128.1">
    <property type="nucleotide sequence ID" value="NZ_POSP01000003.1"/>
</dbReference>
<accession>A0A2N8KXK6</accession>
<dbReference type="Proteomes" id="UP000235916">
    <property type="component" value="Unassembled WGS sequence"/>
</dbReference>
<evidence type="ECO:0000313" key="2">
    <source>
        <dbReference type="Proteomes" id="UP000235916"/>
    </source>
</evidence>
<organism evidence="1 2">
    <name type="scientific">Kinneretia aquatilis</name>
    <dbReference type="NCBI Taxonomy" id="2070761"/>
    <lineage>
        <taxon>Bacteria</taxon>
        <taxon>Pseudomonadati</taxon>
        <taxon>Pseudomonadota</taxon>
        <taxon>Betaproteobacteria</taxon>
        <taxon>Burkholderiales</taxon>
        <taxon>Sphaerotilaceae</taxon>
        <taxon>Roseateles</taxon>
    </lineage>
</organism>
<evidence type="ECO:0000313" key="1">
    <source>
        <dbReference type="EMBL" id="PND38208.1"/>
    </source>
</evidence>
<dbReference type="OrthoDB" id="8756031at2"/>